<comment type="caution">
    <text evidence="2">The sequence shown here is derived from an EMBL/GenBank/DDBJ whole genome shotgun (WGS) entry which is preliminary data.</text>
</comment>
<dbReference type="EMBL" id="JPMI01000093">
    <property type="protein sequence ID" value="KFA92501.1"/>
    <property type="molecule type" value="Genomic_DNA"/>
</dbReference>
<evidence type="ECO:0000259" key="1">
    <source>
        <dbReference type="SMART" id="SM00860"/>
    </source>
</evidence>
<sequence>MTVRWEPYLWEEPRPVHPHELELLERQWGVTLPAEYKLIVSRHQGMTPEPGTFKLAEGNDVLSVLLTITVDPEKQPYSVMRVHEILKPLVPPGLFPFAKTPGGEFVCFDYRETPYLPRIAHVSVELLITPIADSFSAFLEALHDG</sequence>
<protein>
    <recommendedName>
        <fullName evidence="1">Knr4/Smi1-like domain-containing protein</fullName>
    </recommendedName>
</protein>
<dbReference type="Proteomes" id="UP000028547">
    <property type="component" value="Unassembled WGS sequence"/>
</dbReference>
<evidence type="ECO:0000313" key="2">
    <source>
        <dbReference type="EMBL" id="KFA92501.1"/>
    </source>
</evidence>
<proteinExistence type="predicted"/>
<dbReference type="AlphaFoldDB" id="A0A084SVL6"/>
<gene>
    <name evidence="2" type="ORF">Q664_14940</name>
</gene>
<dbReference type="InterPro" id="IPR037883">
    <property type="entry name" value="Knr4/Smi1-like_sf"/>
</dbReference>
<feature type="domain" description="Knr4/Smi1-like" evidence="1">
    <location>
        <begin position="15"/>
        <end position="141"/>
    </location>
</feature>
<dbReference type="SMART" id="SM00860">
    <property type="entry name" value="SMI1_KNR4"/>
    <property type="match status" value="1"/>
</dbReference>
<dbReference type="RefSeq" id="WP_043394860.1">
    <property type="nucleotide sequence ID" value="NZ_JPMI01000093.1"/>
</dbReference>
<reference evidence="2 3" key="1">
    <citation type="submission" date="2014-07" db="EMBL/GenBank/DDBJ databases">
        <title>Draft Genome Sequence of Gephyronic Acid Producer, Cystobacter violaceus Strain Cb vi76.</title>
        <authorList>
            <person name="Stevens D.C."/>
            <person name="Young J."/>
            <person name="Carmichael R."/>
            <person name="Tan J."/>
            <person name="Taylor R.E."/>
        </authorList>
    </citation>
    <scope>NUCLEOTIDE SEQUENCE [LARGE SCALE GENOMIC DNA]</scope>
    <source>
        <strain evidence="2 3">Cb vi76</strain>
    </source>
</reference>
<dbReference type="Pfam" id="PF09346">
    <property type="entry name" value="SMI1_KNR4"/>
    <property type="match status" value="1"/>
</dbReference>
<organism evidence="2 3">
    <name type="scientific">Archangium violaceum Cb vi76</name>
    <dbReference type="NCBI Taxonomy" id="1406225"/>
    <lineage>
        <taxon>Bacteria</taxon>
        <taxon>Pseudomonadati</taxon>
        <taxon>Myxococcota</taxon>
        <taxon>Myxococcia</taxon>
        <taxon>Myxococcales</taxon>
        <taxon>Cystobacterineae</taxon>
        <taxon>Archangiaceae</taxon>
        <taxon>Archangium</taxon>
    </lineage>
</organism>
<name>A0A084SVL6_9BACT</name>
<dbReference type="SUPFAM" id="SSF160631">
    <property type="entry name" value="SMI1/KNR4-like"/>
    <property type="match status" value="1"/>
</dbReference>
<dbReference type="InterPro" id="IPR018958">
    <property type="entry name" value="Knr4/Smi1-like_dom"/>
</dbReference>
<accession>A0A084SVL6</accession>
<dbReference type="Gene3D" id="3.40.1580.10">
    <property type="entry name" value="SMI1/KNR4-like"/>
    <property type="match status" value="1"/>
</dbReference>
<evidence type="ECO:0000313" key="3">
    <source>
        <dbReference type="Proteomes" id="UP000028547"/>
    </source>
</evidence>